<accession>A0A3E0U7I6</accession>
<keyword evidence="3" id="KW-1185">Reference proteome</keyword>
<dbReference type="CDD" id="cd19092">
    <property type="entry name" value="AKR_BsYcsN_EcYdhF-like"/>
    <property type="match status" value="1"/>
</dbReference>
<proteinExistence type="predicted"/>
<dbReference type="PANTHER" id="PTHR43364">
    <property type="entry name" value="NADH-SPECIFIC METHYLGLYOXAL REDUCTASE-RELATED"/>
    <property type="match status" value="1"/>
</dbReference>
<feature type="domain" description="NADP-dependent oxidoreductase" evidence="1">
    <location>
        <begin position="16"/>
        <end position="312"/>
    </location>
</feature>
<sequence>MNALAIHQHLPTASQIICGCMGLGGGWDQQPINKTHYHQAQQFIETALATGINYFDHADIYTFGKAEQVFGQVLAKQPSLRDQMIVQSKCAIRFDDDSGPKRYDFSKKWVTQSVDGILSRLGIEYLDVLQLHRPDPLMELAELAECLTSLQTSGKVKHFGVSNMNHHQIAYLQSALDRPIIANQIEISLQQLGWLDHGVLAGNPAGEHGNFCAGTMEYSQLNGVQIQSWGSLAQGLFSGRDVSNQAEYIKQTAKLVANLAEQYNTNADAIALAWIMRHPANIQPIIGTANPERIKRCAEASKVKLSREDWYQLYVSARGEELP</sequence>
<reference evidence="3" key="1">
    <citation type="submission" date="2018-08" db="EMBL/GenBank/DDBJ databases">
        <title>Thalassotalea euphylliae genome.</title>
        <authorList>
            <person name="Summers S."/>
            <person name="Rice S.A."/>
            <person name="Freckelton M.L."/>
            <person name="Nedved B.T."/>
            <person name="Hadfield M.G."/>
        </authorList>
    </citation>
    <scope>NUCLEOTIDE SEQUENCE [LARGE SCALE GENOMIC DNA]</scope>
    <source>
        <strain evidence="3">H3</strain>
    </source>
</reference>
<evidence type="ECO:0000259" key="1">
    <source>
        <dbReference type="Pfam" id="PF00248"/>
    </source>
</evidence>
<dbReference type="Gene3D" id="3.20.20.100">
    <property type="entry name" value="NADP-dependent oxidoreductase domain"/>
    <property type="match status" value="1"/>
</dbReference>
<name>A0A3E0U7I6_9GAMM</name>
<dbReference type="PANTHER" id="PTHR43364:SF1">
    <property type="entry name" value="OXIDOREDUCTASE YDHF"/>
    <property type="match status" value="1"/>
</dbReference>
<dbReference type="Pfam" id="PF00248">
    <property type="entry name" value="Aldo_ket_red"/>
    <property type="match status" value="1"/>
</dbReference>
<evidence type="ECO:0000313" key="2">
    <source>
        <dbReference type="EMBL" id="REL32750.1"/>
    </source>
</evidence>
<dbReference type="InterPro" id="IPR036812">
    <property type="entry name" value="NAD(P)_OxRdtase_dom_sf"/>
</dbReference>
<dbReference type="Proteomes" id="UP000256899">
    <property type="component" value="Unassembled WGS sequence"/>
</dbReference>
<comment type="caution">
    <text evidence="2">The sequence shown here is derived from an EMBL/GenBank/DDBJ whole genome shotgun (WGS) entry which is preliminary data.</text>
</comment>
<dbReference type="AlphaFoldDB" id="A0A3E0U7I6"/>
<organism evidence="2 3">
    <name type="scientific">Thalassotalea euphylliae</name>
    <dbReference type="NCBI Taxonomy" id="1655234"/>
    <lineage>
        <taxon>Bacteria</taxon>
        <taxon>Pseudomonadati</taxon>
        <taxon>Pseudomonadota</taxon>
        <taxon>Gammaproteobacteria</taxon>
        <taxon>Alteromonadales</taxon>
        <taxon>Colwelliaceae</taxon>
        <taxon>Thalassotalea</taxon>
    </lineage>
</organism>
<dbReference type="EMBL" id="QUOT01000001">
    <property type="protein sequence ID" value="REL32750.1"/>
    <property type="molecule type" value="Genomic_DNA"/>
</dbReference>
<evidence type="ECO:0000313" key="3">
    <source>
        <dbReference type="Proteomes" id="UP000256899"/>
    </source>
</evidence>
<dbReference type="SUPFAM" id="SSF51430">
    <property type="entry name" value="NAD(P)-linked oxidoreductase"/>
    <property type="match status" value="1"/>
</dbReference>
<dbReference type="InterPro" id="IPR023210">
    <property type="entry name" value="NADP_OxRdtase_dom"/>
</dbReference>
<dbReference type="InterPro" id="IPR050523">
    <property type="entry name" value="AKR_Detox_Biosynth"/>
</dbReference>
<gene>
    <name evidence="2" type="ORF">DXX94_14750</name>
</gene>
<dbReference type="GO" id="GO:0005829">
    <property type="term" value="C:cytosol"/>
    <property type="evidence" value="ECO:0007669"/>
    <property type="project" value="TreeGrafter"/>
</dbReference>
<protein>
    <submittedName>
        <fullName evidence="2">Aldo/keto reductase</fullName>
    </submittedName>
</protein>